<evidence type="ECO:0000256" key="7">
    <source>
        <dbReference type="ARBA" id="ARBA00047292"/>
    </source>
</evidence>
<evidence type="ECO:0000256" key="1">
    <source>
        <dbReference type="ARBA" id="ARBA00012444"/>
    </source>
</evidence>
<evidence type="ECO:0000256" key="9">
    <source>
        <dbReference type="PROSITE-ProRule" id="PRU10141"/>
    </source>
</evidence>
<keyword evidence="5 11" id="KW-0418">Kinase</keyword>
<dbReference type="Proteomes" id="UP000269721">
    <property type="component" value="Unassembled WGS sequence"/>
</dbReference>
<dbReference type="GO" id="GO:0005524">
    <property type="term" value="F:ATP binding"/>
    <property type="evidence" value="ECO:0007669"/>
    <property type="project" value="UniProtKB-UniRule"/>
</dbReference>
<keyword evidence="4 9" id="KW-0547">Nucleotide-binding</keyword>
<feature type="domain" description="Protein kinase" evidence="10">
    <location>
        <begin position="6"/>
        <end position="76"/>
    </location>
</feature>
<gene>
    <name evidence="11" type="ORF">BDK51DRAFT_8762</name>
</gene>
<evidence type="ECO:0000259" key="10">
    <source>
        <dbReference type="PROSITE" id="PS50011"/>
    </source>
</evidence>
<sequence length="76" mass="9002">YQLDDFLVVRRVGKGGFANVFLVRMKMSTGRYYALKAIKKSDVVRLKQEKQILNEKNILRTVKHPFIVELYHTFQN</sequence>
<organism evidence="11 12">
    <name type="scientific">Blyttiomyces helicus</name>
    <dbReference type="NCBI Taxonomy" id="388810"/>
    <lineage>
        <taxon>Eukaryota</taxon>
        <taxon>Fungi</taxon>
        <taxon>Fungi incertae sedis</taxon>
        <taxon>Chytridiomycota</taxon>
        <taxon>Chytridiomycota incertae sedis</taxon>
        <taxon>Chytridiomycetes</taxon>
        <taxon>Chytridiomycetes incertae sedis</taxon>
        <taxon>Blyttiomyces</taxon>
    </lineage>
</organism>
<dbReference type="InterPro" id="IPR011009">
    <property type="entry name" value="Kinase-like_dom_sf"/>
</dbReference>
<keyword evidence="2" id="KW-0723">Serine/threonine-protein kinase</keyword>
<dbReference type="EC" id="2.7.11.11" evidence="1"/>
<dbReference type="Pfam" id="PF00069">
    <property type="entry name" value="Pkinase"/>
    <property type="match status" value="1"/>
</dbReference>
<dbReference type="SUPFAM" id="SSF56112">
    <property type="entry name" value="Protein kinase-like (PK-like)"/>
    <property type="match status" value="1"/>
</dbReference>
<dbReference type="OrthoDB" id="63267at2759"/>
<dbReference type="PANTHER" id="PTHR24353:SF153">
    <property type="entry name" value="CAMP-DEPENDENT PROTEIN KINASE CATALYTIC SUBUNIT 1"/>
    <property type="match status" value="1"/>
</dbReference>
<evidence type="ECO:0000256" key="2">
    <source>
        <dbReference type="ARBA" id="ARBA00022527"/>
    </source>
</evidence>
<dbReference type="PROSITE" id="PS00107">
    <property type="entry name" value="PROTEIN_KINASE_ATP"/>
    <property type="match status" value="1"/>
</dbReference>
<evidence type="ECO:0000256" key="8">
    <source>
        <dbReference type="ARBA" id="ARBA00047454"/>
    </source>
</evidence>
<dbReference type="PROSITE" id="PS50011">
    <property type="entry name" value="PROTEIN_KINASE_DOM"/>
    <property type="match status" value="1"/>
</dbReference>
<feature type="binding site" evidence="9">
    <location>
        <position position="40"/>
    </location>
    <ligand>
        <name>ATP</name>
        <dbReference type="ChEBI" id="CHEBI:30616"/>
    </ligand>
</feature>
<protein>
    <recommendedName>
        <fullName evidence="1">cAMP-dependent protein kinase</fullName>
        <ecNumber evidence="1">2.7.11.11</ecNumber>
    </recommendedName>
</protein>
<dbReference type="GO" id="GO:0004691">
    <property type="term" value="F:cAMP-dependent protein kinase activity"/>
    <property type="evidence" value="ECO:0007669"/>
    <property type="project" value="UniProtKB-EC"/>
</dbReference>
<dbReference type="GO" id="GO:0005829">
    <property type="term" value="C:cytosol"/>
    <property type="evidence" value="ECO:0007669"/>
    <property type="project" value="TreeGrafter"/>
</dbReference>
<dbReference type="InterPro" id="IPR017441">
    <property type="entry name" value="Protein_kinase_ATP_BS"/>
</dbReference>
<feature type="non-terminal residue" evidence="11">
    <location>
        <position position="1"/>
    </location>
</feature>
<evidence type="ECO:0000256" key="6">
    <source>
        <dbReference type="ARBA" id="ARBA00022840"/>
    </source>
</evidence>
<proteinExistence type="predicted"/>
<dbReference type="GO" id="GO:0005952">
    <property type="term" value="C:cAMP-dependent protein kinase complex"/>
    <property type="evidence" value="ECO:0007669"/>
    <property type="project" value="TreeGrafter"/>
</dbReference>
<dbReference type="Gene3D" id="3.30.200.20">
    <property type="entry name" value="Phosphorylase Kinase, domain 1"/>
    <property type="match status" value="1"/>
</dbReference>
<accession>A0A4P9WJS8</accession>
<keyword evidence="3" id="KW-0808">Transferase</keyword>
<keyword evidence="12" id="KW-1185">Reference proteome</keyword>
<dbReference type="InterPro" id="IPR000719">
    <property type="entry name" value="Prot_kinase_dom"/>
</dbReference>
<evidence type="ECO:0000313" key="11">
    <source>
        <dbReference type="EMBL" id="RKO92325.1"/>
    </source>
</evidence>
<keyword evidence="6 9" id="KW-0067">ATP-binding</keyword>
<dbReference type="EMBL" id="KZ994686">
    <property type="protein sequence ID" value="RKO92325.1"/>
    <property type="molecule type" value="Genomic_DNA"/>
</dbReference>
<dbReference type="FunFam" id="3.30.200.20:FF:000042">
    <property type="entry name" value="Aurora kinase A"/>
    <property type="match status" value="1"/>
</dbReference>
<name>A0A4P9WJS8_9FUNG</name>
<feature type="non-terminal residue" evidence="11">
    <location>
        <position position="76"/>
    </location>
</feature>
<evidence type="ECO:0000256" key="4">
    <source>
        <dbReference type="ARBA" id="ARBA00022741"/>
    </source>
</evidence>
<dbReference type="PANTHER" id="PTHR24353">
    <property type="entry name" value="CYCLIC NUCLEOTIDE-DEPENDENT PROTEIN KINASE"/>
    <property type="match status" value="1"/>
</dbReference>
<evidence type="ECO:0000256" key="3">
    <source>
        <dbReference type="ARBA" id="ARBA00022679"/>
    </source>
</evidence>
<dbReference type="GO" id="GO:0005634">
    <property type="term" value="C:nucleus"/>
    <property type="evidence" value="ECO:0007669"/>
    <property type="project" value="TreeGrafter"/>
</dbReference>
<comment type="catalytic activity">
    <reaction evidence="8">
        <text>L-seryl-[protein] + ATP = O-phospho-L-seryl-[protein] + ADP + H(+)</text>
        <dbReference type="Rhea" id="RHEA:17989"/>
        <dbReference type="Rhea" id="RHEA-COMP:9863"/>
        <dbReference type="Rhea" id="RHEA-COMP:11604"/>
        <dbReference type="ChEBI" id="CHEBI:15378"/>
        <dbReference type="ChEBI" id="CHEBI:29999"/>
        <dbReference type="ChEBI" id="CHEBI:30616"/>
        <dbReference type="ChEBI" id="CHEBI:83421"/>
        <dbReference type="ChEBI" id="CHEBI:456216"/>
        <dbReference type="EC" id="2.7.11.11"/>
    </reaction>
</comment>
<evidence type="ECO:0000256" key="5">
    <source>
        <dbReference type="ARBA" id="ARBA00022777"/>
    </source>
</evidence>
<reference evidence="12" key="1">
    <citation type="journal article" date="2018" name="Nat. Microbiol.">
        <title>Leveraging single-cell genomics to expand the fungal tree of life.</title>
        <authorList>
            <person name="Ahrendt S.R."/>
            <person name="Quandt C.A."/>
            <person name="Ciobanu D."/>
            <person name="Clum A."/>
            <person name="Salamov A."/>
            <person name="Andreopoulos B."/>
            <person name="Cheng J.F."/>
            <person name="Woyke T."/>
            <person name="Pelin A."/>
            <person name="Henrissat B."/>
            <person name="Reynolds N.K."/>
            <person name="Benny G.L."/>
            <person name="Smith M.E."/>
            <person name="James T.Y."/>
            <person name="Grigoriev I.V."/>
        </authorList>
    </citation>
    <scope>NUCLEOTIDE SEQUENCE [LARGE SCALE GENOMIC DNA]</scope>
</reference>
<evidence type="ECO:0000313" key="12">
    <source>
        <dbReference type="Proteomes" id="UP000269721"/>
    </source>
</evidence>
<dbReference type="AlphaFoldDB" id="A0A4P9WJS8"/>
<comment type="catalytic activity">
    <reaction evidence="7">
        <text>L-threonyl-[protein] + ATP = O-phospho-L-threonyl-[protein] + ADP + H(+)</text>
        <dbReference type="Rhea" id="RHEA:46608"/>
        <dbReference type="Rhea" id="RHEA-COMP:11060"/>
        <dbReference type="Rhea" id="RHEA-COMP:11605"/>
        <dbReference type="ChEBI" id="CHEBI:15378"/>
        <dbReference type="ChEBI" id="CHEBI:30013"/>
        <dbReference type="ChEBI" id="CHEBI:30616"/>
        <dbReference type="ChEBI" id="CHEBI:61977"/>
        <dbReference type="ChEBI" id="CHEBI:456216"/>
        <dbReference type="EC" id="2.7.11.11"/>
    </reaction>
</comment>